<organism evidence="2">
    <name type="scientific">Culex pipiens</name>
    <name type="common">House mosquito</name>
    <dbReference type="NCBI Taxonomy" id="7175"/>
    <lineage>
        <taxon>Eukaryota</taxon>
        <taxon>Metazoa</taxon>
        <taxon>Ecdysozoa</taxon>
        <taxon>Arthropoda</taxon>
        <taxon>Hexapoda</taxon>
        <taxon>Insecta</taxon>
        <taxon>Pterygota</taxon>
        <taxon>Neoptera</taxon>
        <taxon>Endopterygota</taxon>
        <taxon>Diptera</taxon>
        <taxon>Nematocera</taxon>
        <taxon>Culicoidea</taxon>
        <taxon>Culicidae</taxon>
        <taxon>Culicinae</taxon>
        <taxon>Culicini</taxon>
        <taxon>Culex</taxon>
        <taxon>Culex</taxon>
    </lineage>
</organism>
<feature type="compositionally biased region" description="Polar residues" evidence="1">
    <location>
        <begin position="17"/>
        <end position="28"/>
    </location>
</feature>
<reference evidence="2" key="1">
    <citation type="submission" date="2021-05" db="EMBL/GenBank/DDBJ databases">
        <authorList>
            <person name="Alioto T."/>
            <person name="Alioto T."/>
            <person name="Gomez Garrido J."/>
        </authorList>
    </citation>
    <scope>NUCLEOTIDE SEQUENCE</scope>
</reference>
<dbReference type="AlphaFoldDB" id="A0A8D8CDK6"/>
<protein>
    <submittedName>
        <fullName evidence="2">(northern house mosquito) hypothetical protein</fullName>
    </submittedName>
</protein>
<accession>A0A8D8CDK6</accession>
<sequence length="102" mass="11273">MHAAKVRNRNHQLFFRWSNSAKPTSQQPPRTPCQEYPKNTPAILTVCTGEGETPTEGPIFGTDRARVPESVYPKLTQEREDSAEAAFGTGAGGQEIFRQNPS</sequence>
<proteinExistence type="predicted"/>
<evidence type="ECO:0000256" key="1">
    <source>
        <dbReference type="SAM" id="MobiDB-lite"/>
    </source>
</evidence>
<evidence type="ECO:0000313" key="2">
    <source>
        <dbReference type="EMBL" id="CAG6491476.1"/>
    </source>
</evidence>
<name>A0A8D8CDK6_CULPI</name>
<dbReference type="EMBL" id="HBUE01118795">
    <property type="protein sequence ID" value="CAG6491476.1"/>
    <property type="molecule type" value="Transcribed_RNA"/>
</dbReference>
<feature type="region of interest" description="Disordered" evidence="1">
    <location>
        <begin position="17"/>
        <end position="38"/>
    </location>
</feature>